<evidence type="ECO:0000313" key="7">
    <source>
        <dbReference type="EMBL" id="TYG71950.1"/>
    </source>
</evidence>
<dbReference type="InterPro" id="IPR003593">
    <property type="entry name" value="AAA+_ATPase"/>
</dbReference>
<organism evidence="7 8">
    <name type="scientific">Gossypium darwinii</name>
    <name type="common">Darwin's cotton</name>
    <name type="synonym">Gossypium barbadense var. darwinii</name>
    <dbReference type="NCBI Taxonomy" id="34276"/>
    <lineage>
        <taxon>Eukaryota</taxon>
        <taxon>Viridiplantae</taxon>
        <taxon>Streptophyta</taxon>
        <taxon>Embryophyta</taxon>
        <taxon>Tracheophyta</taxon>
        <taxon>Spermatophyta</taxon>
        <taxon>Magnoliopsida</taxon>
        <taxon>eudicotyledons</taxon>
        <taxon>Gunneridae</taxon>
        <taxon>Pentapetalae</taxon>
        <taxon>rosids</taxon>
        <taxon>malvids</taxon>
        <taxon>Malvales</taxon>
        <taxon>Malvaceae</taxon>
        <taxon>Malvoideae</taxon>
        <taxon>Gossypium</taxon>
    </lineage>
</organism>
<dbReference type="Gene3D" id="3.40.50.300">
    <property type="entry name" value="P-loop containing nucleotide triphosphate hydrolases"/>
    <property type="match status" value="1"/>
</dbReference>
<dbReference type="Pfam" id="PF23247">
    <property type="entry name" value="LRR_RPS2"/>
    <property type="match status" value="4"/>
</dbReference>
<evidence type="ECO:0000259" key="6">
    <source>
        <dbReference type="SMART" id="SM00382"/>
    </source>
</evidence>
<dbReference type="Pfam" id="PF00931">
    <property type="entry name" value="NB-ARC"/>
    <property type="match status" value="1"/>
</dbReference>
<dbReference type="GO" id="GO:0043531">
    <property type="term" value="F:ADP binding"/>
    <property type="evidence" value="ECO:0007669"/>
    <property type="project" value="InterPro"/>
</dbReference>
<dbReference type="InterPro" id="IPR050905">
    <property type="entry name" value="Plant_NBS-LRR"/>
</dbReference>
<dbReference type="FunFam" id="3.40.50.300:FF:001091">
    <property type="entry name" value="Probable disease resistance protein At1g61300"/>
    <property type="match status" value="1"/>
</dbReference>
<proteinExistence type="inferred from homology"/>
<dbReference type="InterPro" id="IPR032675">
    <property type="entry name" value="LRR_dom_sf"/>
</dbReference>
<dbReference type="SUPFAM" id="SSF52058">
    <property type="entry name" value="L domain-like"/>
    <property type="match status" value="2"/>
</dbReference>
<feature type="domain" description="AAA+ ATPase" evidence="6">
    <location>
        <begin position="170"/>
        <end position="315"/>
    </location>
</feature>
<gene>
    <name evidence="7" type="ORF">ES288_D05G440500v1</name>
</gene>
<evidence type="ECO:0000313" key="8">
    <source>
        <dbReference type="Proteomes" id="UP000323506"/>
    </source>
</evidence>
<evidence type="ECO:0000256" key="4">
    <source>
        <dbReference type="ARBA" id="ARBA00022840"/>
    </source>
</evidence>
<dbReference type="InterPro" id="IPR042197">
    <property type="entry name" value="Apaf_helical"/>
</dbReference>
<evidence type="ECO:0000256" key="5">
    <source>
        <dbReference type="SAM" id="Coils"/>
    </source>
</evidence>
<keyword evidence="2" id="KW-0547">Nucleotide-binding</keyword>
<dbReference type="Gene3D" id="3.80.10.10">
    <property type="entry name" value="Ribonuclease Inhibitor"/>
    <property type="match status" value="3"/>
</dbReference>
<keyword evidence="8" id="KW-1185">Reference proteome</keyword>
<dbReference type="GO" id="GO:0006952">
    <property type="term" value="P:defense response"/>
    <property type="evidence" value="ECO:0007669"/>
    <property type="project" value="UniProtKB-KW"/>
</dbReference>
<protein>
    <recommendedName>
        <fullName evidence="6">AAA+ ATPase domain-containing protein</fullName>
    </recommendedName>
</protein>
<keyword evidence="4" id="KW-0067">ATP-binding</keyword>
<dbReference type="InterPro" id="IPR057135">
    <property type="entry name" value="At4g27190-like_LRR"/>
</dbReference>
<reference evidence="7 8" key="1">
    <citation type="submission" date="2019-06" db="EMBL/GenBank/DDBJ databases">
        <title>WGS assembly of Gossypium darwinii.</title>
        <authorList>
            <person name="Chen Z.J."/>
            <person name="Sreedasyam A."/>
            <person name="Ando A."/>
            <person name="Song Q."/>
            <person name="De L."/>
            <person name="Hulse-Kemp A."/>
            <person name="Ding M."/>
            <person name="Ye W."/>
            <person name="Kirkbride R."/>
            <person name="Jenkins J."/>
            <person name="Plott C."/>
            <person name="Lovell J."/>
            <person name="Lin Y.-M."/>
            <person name="Vaughn R."/>
            <person name="Liu B."/>
            <person name="Li W."/>
            <person name="Simpson S."/>
            <person name="Scheffler B."/>
            <person name="Saski C."/>
            <person name="Grover C."/>
            <person name="Hu G."/>
            <person name="Conover J."/>
            <person name="Carlson J."/>
            <person name="Shu S."/>
            <person name="Boston L."/>
            <person name="Williams M."/>
            <person name="Peterson D."/>
            <person name="Mcgee K."/>
            <person name="Jones D."/>
            <person name="Wendel J."/>
            <person name="Stelly D."/>
            <person name="Grimwood J."/>
            <person name="Schmutz J."/>
        </authorList>
    </citation>
    <scope>NUCLEOTIDE SEQUENCE [LARGE SCALE GENOMIC DNA]</scope>
    <source>
        <strain evidence="7">1808015.09</strain>
    </source>
</reference>
<evidence type="ECO:0000256" key="3">
    <source>
        <dbReference type="ARBA" id="ARBA00022821"/>
    </source>
</evidence>
<keyword evidence="3" id="KW-0611">Plant defense</keyword>
<dbReference type="SMART" id="SM00382">
    <property type="entry name" value="AAA"/>
    <property type="match status" value="1"/>
</dbReference>
<sequence>MAEYAAPAAVEIVADQAKEYASPYLRYFFRYGEIVEDFKNQREALELKKERVKIRVDEAERQNELIHKDVDNWLTSAEKELKETQNLKDEIDRVKCFKWCPKWGWRYSLSKKLAEKIPIISKLLETSNFAQVGYRRPLQGIEFIRSTDFMHSKSSKSAFNQIMEAINAKGVNMIGLQGMPGVGKTTLAKEVGKHAREQKFFDKVVMFTMSQNADINKIQDKVADIFGLKFETSSQEGKAKELFRSMQRVKKILVIVDDLWEEFKLEDIGIPFGDDHKGCKILLTTRQQQVCSKMKCQKEIQLGILSKDEAWVLFRDKAGLEDDCSTLNDVAKEVAAECKGLPLAIVVVAKALKGESLNGWRDANQRFKDSTHLYDEEVLGGVLEPLKLSYDYLKKGINQMTGINDIQFCFLLCSLFPEDEEIDIEILIMCGIGVGLFPNFYSIEDKRKKIVEALKKLQKSGLLLETDGADTIRIHDVIRDFAHWLTSTGENRFMVKDTLKEWPHMDESYTAIALWNCSSIINIFPDKVEFSKLKTLFLEGERKRNRDDFLVVLGTFFEEMKALQVLLLKRVSFSLKGFPSLPNLKTLRCYDCMLKNFSSSLTNMRSLEILALIATEIDEISEELVKLSALKYLRLSGVGVEREMNIPPNLVSRLTSLQELHVIPKNNLNLLELKSLSRLTALSLRLSANQIPLEDFMFPKLQRYDIVGQYYSSDQEAFRRLAIQDFSSSLSAFNNLFCNVEALSLRNVGGQKNIVPSMDEMGVNELTSLQLKSCNDMEFLIDTKKDQGSTVAFSNLVELIIESMASLKGLCYGVSPTRFLQNLKEVIIKDCEELQVIFQIDKLSEKMKCQTPLLSNLTILRLHSLPKLKRIWEVKPSHRAIASLQSLKVVSIESCDNLKTIFSPCLALSMLHLQQLYISYCDRLEQVIGFGQEDEIIENDSSLCCWPKLRILRIEFCRNLKYVCANTWTQGLQSLESVYIRHCSQLIQVFNMEQNKHGQDIVLPELGSQNHCWTKLKTLRIEDCQLLKYLFANTLSQGFPLLESIYLKNCPQLLQVFSSTEERDVIDDHILLNVPFLKNLEVSNCPQISCFIIQAQLIEDLVLSNVGNSRQLCNTDVPVLNEGCIVVGNQEEVFQVQGGYSFSTIKLLELRNLFEVRVIWNDFAQIVTLENLTTLTLSGCNKLRYIFSPMMARSLSHLVDLFIEWCEEIERLILAKDQVSSSSSNGDTSLQPMSFPNLKRIVVINCKNLNSLFPFGFVPVLPKLETLIVTRNSKLEQVFELEEKVEVVAEEEMKFDKLEWLSLEKLPGLIHFCPKGYHFVFPAMIELEVRDCPKLATGFFIDSQEFVHCKTKLVEQVAVEESTTVQNAIFNENIDWSRGGGESQLPHIT</sequence>
<dbReference type="SUPFAM" id="SSF52047">
    <property type="entry name" value="RNI-like"/>
    <property type="match status" value="1"/>
</dbReference>
<evidence type="ECO:0000256" key="1">
    <source>
        <dbReference type="ARBA" id="ARBA00008894"/>
    </source>
</evidence>
<dbReference type="InterPro" id="IPR027417">
    <property type="entry name" value="P-loop_NTPase"/>
</dbReference>
<dbReference type="Gene3D" id="1.10.8.430">
    <property type="entry name" value="Helical domain of apoptotic protease-activating factors"/>
    <property type="match status" value="1"/>
</dbReference>
<accession>A0A5D2CTL4</accession>
<dbReference type="InterPro" id="IPR002182">
    <property type="entry name" value="NB-ARC"/>
</dbReference>
<dbReference type="PANTHER" id="PTHR33463">
    <property type="entry name" value="NB-ARC DOMAIN-CONTAINING PROTEIN-RELATED"/>
    <property type="match status" value="1"/>
</dbReference>
<name>A0A5D2CTL4_GOSDA</name>
<dbReference type="Proteomes" id="UP000323506">
    <property type="component" value="Chromosome D05"/>
</dbReference>
<comment type="similarity">
    <text evidence="1">Belongs to the disease resistance NB-LRR family.</text>
</comment>
<evidence type="ECO:0000256" key="2">
    <source>
        <dbReference type="ARBA" id="ARBA00022741"/>
    </source>
</evidence>
<dbReference type="EMBL" id="CM017705">
    <property type="protein sequence ID" value="TYG71950.1"/>
    <property type="molecule type" value="Genomic_DNA"/>
</dbReference>
<dbReference type="SUPFAM" id="SSF52540">
    <property type="entry name" value="P-loop containing nucleoside triphosphate hydrolases"/>
    <property type="match status" value="1"/>
</dbReference>
<dbReference type="PANTHER" id="PTHR33463:SF117">
    <property type="entry name" value="CC-NBS-LRR RESISTANCE PROTEIN"/>
    <property type="match status" value="1"/>
</dbReference>
<feature type="coiled-coil region" evidence="5">
    <location>
        <begin position="35"/>
        <end position="94"/>
    </location>
</feature>
<dbReference type="GO" id="GO:0005524">
    <property type="term" value="F:ATP binding"/>
    <property type="evidence" value="ECO:0007669"/>
    <property type="project" value="UniProtKB-KW"/>
</dbReference>
<keyword evidence="5" id="KW-0175">Coiled coil</keyword>
<dbReference type="PRINTS" id="PR00364">
    <property type="entry name" value="DISEASERSIST"/>
</dbReference>